<evidence type="ECO:0000256" key="3">
    <source>
        <dbReference type="SAM" id="SignalP"/>
    </source>
</evidence>
<dbReference type="Gene3D" id="2.120.10.80">
    <property type="entry name" value="Kelch-type beta propeller"/>
    <property type="match status" value="2"/>
</dbReference>
<feature type="chain" id="PRO_5047152873" evidence="3">
    <location>
        <begin position="25"/>
        <end position="385"/>
    </location>
</feature>
<keyword evidence="3" id="KW-0732">Signal</keyword>
<keyword evidence="5" id="KW-1185">Reference proteome</keyword>
<evidence type="ECO:0000256" key="2">
    <source>
        <dbReference type="ARBA" id="ARBA00022737"/>
    </source>
</evidence>
<keyword evidence="2" id="KW-0677">Repeat</keyword>
<organism evidence="4 5">
    <name type="scientific">Devosia salina</name>
    <dbReference type="NCBI Taxonomy" id="2860336"/>
    <lineage>
        <taxon>Bacteria</taxon>
        <taxon>Pseudomonadati</taxon>
        <taxon>Pseudomonadota</taxon>
        <taxon>Alphaproteobacteria</taxon>
        <taxon>Hyphomicrobiales</taxon>
        <taxon>Devosiaceae</taxon>
        <taxon>Devosia</taxon>
    </lineage>
</organism>
<dbReference type="SUPFAM" id="SSF117281">
    <property type="entry name" value="Kelch motif"/>
    <property type="match status" value="1"/>
</dbReference>
<keyword evidence="1" id="KW-0880">Kelch repeat</keyword>
<gene>
    <name evidence="4" type="ORF">K1X15_12935</name>
</gene>
<dbReference type="InterPro" id="IPR019936">
    <property type="entry name" value="NanM_proteobact"/>
</dbReference>
<proteinExistence type="predicted"/>
<reference evidence="4 5" key="1">
    <citation type="submission" date="2021-08" db="EMBL/GenBank/DDBJ databases">
        <title>Devosia salina sp. nov., isolated from the South China Sea sediment.</title>
        <authorList>
            <person name="Zhou Z."/>
        </authorList>
    </citation>
    <scope>NUCLEOTIDE SEQUENCE [LARGE SCALE GENOMIC DNA]</scope>
    <source>
        <strain evidence="4 5">SCS-3</strain>
    </source>
</reference>
<accession>A0ABX8W9R4</accession>
<dbReference type="InterPro" id="IPR056734">
    <property type="entry name" value="NANM"/>
</dbReference>
<dbReference type="EMBL" id="CP080590">
    <property type="protein sequence ID" value="QYO75538.1"/>
    <property type="molecule type" value="Genomic_DNA"/>
</dbReference>
<dbReference type="Pfam" id="PF24996">
    <property type="entry name" value="NANM"/>
    <property type="match status" value="1"/>
</dbReference>
<feature type="signal peptide" evidence="3">
    <location>
        <begin position="1"/>
        <end position="24"/>
    </location>
</feature>
<name>A0ABX8W9R4_9HYPH</name>
<dbReference type="NCBIfam" id="NF010730">
    <property type="entry name" value="PRK14131.1"/>
    <property type="match status" value="1"/>
</dbReference>
<sequence length="385" mass="40400">MTTTRLLASALALSLFLGGTHAMAQDWPDLPTGIKNGISARIGKTILVGLGTAGQSIYALDLDDLAAGWRERADFVGAPTNGAASVASEGKLYVFGGNGKATPDAVSPVIHDTAYVYDLAADSWSQLDTKTPVGLSGARAMASSDGRLLFAGGYNKPLFDQYLLDVSTTDAKAEPDKYAALVQGYMNQPPEFYQWNDLLLSYDPANNTWADLGENPFPPNCDAAYVDLGSDRFLLLNGEIKPGLRTDVVKTISLAGGTAHWSEGPRLPAPANAGTQEGVAGAYAGRIGDTVLLAGGANFPGARERSEAGAWFAHEGLTKTWRNEVYALSGGQWAEIGVLPEGMGYGASFTLEDGVLLVGGEDGTGAARPDVRLMQWDGATLSFAD</sequence>
<dbReference type="NCBIfam" id="TIGR03547">
    <property type="entry name" value="muta_rot_YjhT"/>
    <property type="match status" value="1"/>
</dbReference>
<dbReference type="InterPro" id="IPR015915">
    <property type="entry name" value="Kelch-typ_b-propeller"/>
</dbReference>
<dbReference type="RefSeq" id="WP_220304036.1">
    <property type="nucleotide sequence ID" value="NZ_CP080590.1"/>
</dbReference>
<dbReference type="Proteomes" id="UP000825799">
    <property type="component" value="Chromosome"/>
</dbReference>
<evidence type="ECO:0000313" key="4">
    <source>
        <dbReference type="EMBL" id="QYO75538.1"/>
    </source>
</evidence>
<evidence type="ECO:0000256" key="1">
    <source>
        <dbReference type="ARBA" id="ARBA00022441"/>
    </source>
</evidence>
<evidence type="ECO:0000313" key="5">
    <source>
        <dbReference type="Proteomes" id="UP000825799"/>
    </source>
</evidence>
<dbReference type="PANTHER" id="PTHR45632">
    <property type="entry name" value="LD33804P"/>
    <property type="match status" value="1"/>
</dbReference>
<protein>
    <submittedName>
        <fullName evidence="4">N-acetylneuraminate epimerase</fullName>
    </submittedName>
</protein>